<proteinExistence type="inferred from homology"/>
<dbReference type="InParanoid" id="B3RQW5"/>
<dbReference type="InterPro" id="IPR004087">
    <property type="entry name" value="KH_dom"/>
</dbReference>
<dbReference type="OMA" id="HITFENH"/>
<name>B3RQW5_TRIAD</name>
<dbReference type="GO" id="GO:0010468">
    <property type="term" value="P:regulation of gene expression"/>
    <property type="evidence" value="ECO:0000318"/>
    <property type="project" value="GO_Central"/>
</dbReference>
<feature type="region of interest" description="Disordered" evidence="7">
    <location>
        <begin position="312"/>
        <end position="338"/>
    </location>
</feature>
<dbReference type="CDD" id="cd22401">
    <property type="entry name" value="KH-I_IGF2BP_rpt2"/>
    <property type="match status" value="1"/>
</dbReference>
<dbReference type="CDD" id="cd22403">
    <property type="entry name" value="KH-I_IGF2BP_rpt4"/>
    <property type="match status" value="1"/>
</dbReference>
<sequence>MTQIKKYLLAKQRHPHHRQQNSSRQSFQQQNEYSIQVDNLPLSIELQEIQNLFSQYGLIAQADVIDVNDGTKKRAILQFDSYDQAERAAKELDGMMIQDMRIKVTQLEDTAVSYLTDKFSGIRMSPRNLTRTPSHCEFPLRILVPTEMVGAIIGREGNTIRSITQQTQARVDVHRRESLGSAEKAITILGTPDSCTSAALQIAKIMQSELLSTNPQLKLKVEQGHPIPNIPLKILAHNNLIGRLIGKNGNVIKSIMNQTNSKITISKLEDLKSGYSERTITVIGTVENSSRAEALLSAKLRSYYKQDMASMIPQRQGQSSANSNSNGSSYPLSNSTTSSVSDSGSLIDSAAISPLSIPNSPSGLFSNNSVFLENDNVQSDEIETTAIYIPIQTFNYVIGARGNQLPALEQISGASLQLVQSMYSGANERKVVVNGNASSQWKAQLSIFNKVGEGLTPSEELSLRTEILVPSPLVGRIIGKGGSTVRQLQSQTGAMIEIPRGMADGDKVSVHIKGTFLASQAAQRRIRSIIRQSSQAHIAPFGNHYPKWAFDKIPQETKLF</sequence>
<evidence type="ECO:0000313" key="10">
    <source>
        <dbReference type="Proteomes" id="UP000009022"/>
    </source>
</evidence>
<evidence type="ECO:0000259" key="8">
    <source>
        <dbReference type="PROSITE" id="PS50102"/>
    </source>
</evidence>
<evidence type="ECO:0000256" key="7">
    <source>
        <dbReference type="SAM" id="MobiDB-lite"/>
    </source>
</evidence>
<dbReference type="Pfam" id="PF00076">
    <property type="entry name" value="RRM_1"/>
    <property type="match status" value="1"/>
</dbReference>
<keyword evidence="6" id="KW-0694">RNA-binding</keyword>
<evidence type="ECO:0000256" key="2">
    <source>
        <dbReference type="ARBA" id="ARBA00022448"/>
    </source>
</evidence>
<dbReference type="InterPro" id="IPR036612">
    <property type="entry name" value="KH_dom_type_1_sf"/>
</dbReference>
<dbReference type="EMBL" id="DS985243">
    <property type="protein sequence ID" value="EDV26776.1"/>
    <property type="molecule type" value="Genomic_DNA"/>
</dbReference>
<dbReference type="GO" id="GO:0006417">
    <property type="term" value="P:regulation of translation"/>
    <property type="evidence" value="ECO:0007669"/>
    <property type="project" value="UniProtKB-KW"/>
</dbReference>
<dbReference type="STRING" id="10228.B3RQW5"/>
<evidence type="ECO:0000256" key="5">
    <source>
        <dbReference type="ARBA" id="ARBA00022845"/>
    </source>
</evidence>
<dbReference type="InterPro" id="IPR000504">
    <property type="entry name" value="RRM_dom"/>
</dbReference>
<keyword evidence="2" id="KW-0813">Transport</keyword>
<accession>B3RQW5</accession>
<dbReference type="FunCoup" id="B3RQW5">
    <property type="interactions" value="1304"/>
</dbReference>
<dbReference type="Proteomes" id="UP000009022">
    <property type="component" value="Unassembled WGS sequence"/>
</dbReference>
<dbReference type="RefSeq" id="XP_002110772.1">
    <property type="nucleotide sequence ID" value="XM_002110736.1"/>
</dbReference>
<keyword evidence="4" id="KW-0509">mRNA transport</keyword>
<keyword evidence="5" id="KW-0810">Translation regulation</keyword>
<dbReference type="InterPro" id="IPR004088">
    <property type="entry name" value="KH_dom_type_1"/>
</dbReference>
<dbReference type="PROSITE" id="PS50102">
    <property type="entry name" value="RRM"/>
    <property type="match status" value="1"/>
</dbReference>
<organism evidence="9 10">
    <name type="scientific">Trichoplax adhaerens</name>
    <name type="common">Trichoplax reptans</name>
    <dbReference type="NCBI Taxonomy" id="10228"/>
    <lineage>
        <taxon>Eukaryota</taxon>
        <taxon>Metazoa</taxon>
        <taxon>Placozoa</taxon>
        <taxon>Uniplacotomia</taxon>
        <taxon>Trichoplacea</taxon>
        <taxon>Trichoplacidae</taxon>
        <taxon>Trichoplax</taxon>
    </lineage>
</organism>
<dbReference type="Pfam" id="PF00013">
    <property type="entry name" value="KH_1"/>
    <property type="match status" value="3"/>
</dbReference>
<dbReference type="Gene3D" id="3.30.310.210">
    <property type="match status" value="1"/>
</dbReference>
<dbReference type="CTD" id="6751985"/>
<dbReference type="CDD" id="cd00590">
    <property type="entry name" value="RRM_SF"/>
    <property type="match status" value="1"/>
</dbReference>
<dbReference type="PROSITE" id="PS50084">
    <property type="entry name" value="KH_TYPE_1"/>
    <property type="match status" value="4"/>
</dbReference>
<dbReference type="GO" id="GO:0005634">
    <property type="term" value="C:nucleus"/>
    <property type="evidence" value="ECO:0000318"/>
    <property type="project" value="GO_Central"/>
</dbReference>
<gene>
    <name evidence="9" type="ORF">TRIADDRAFT_54022</name>
</gene>
<dbReference type="PANTHER" id="PTHR10288">
    <property type="entry name" value="KH DOMAIN CONTAINING RNA BINDING PROTEIN"/>
    <property type="match status" value="1"/>
</dbReference>
<dbReference type="Gene3D" id="3.30.1370.10">
    <property type="entry name" value="K Homology domain, type 1"/>
    <property type="match status" value="2"/>
</dbReference>
<dbReference type="KEGG" id="tad:TRIADDRAFT_54022"/>
<dbReference type="SUPFAM" id="SSF54791">
    <property type="entry name" value="Eukaryotic type KH-domain (KH-domain type I)"/>
    <property type="match status" value="4"/>
</dbReference>
<dbReference type="eggNOG" id="KOG2193">
    <property type="taxonomic scope" value="Eukaryota"/>
</dbReference>
<dbReference type="GO" id="GO:0007399">
    <property type="term" value="P:nervous system development"/>
    <property type="evidence" value="ECO:0000318"/>
    <property type="project" value="GO_Central"/>
</dbReference>
<dbReference type="SUPFAM" id="SSF54928">
    <property type="entry name" value="RNA-binding domain, RBD"/>
    <property type="match status" value="1"/>
</dbReference>
<dbReference type="Gene3D" id="3.30.70.330">
    <property type="match status" value="1"/>
</dbReference>
<dbReference type="GeneID" id="6751985"/>
<evidence type="ECO:0000313" key="9">
    <source>
        <dbReference type="EMBL" id="EDV26776.1"/>
    </source>
</evidence>
<keyword evidence="10" id="KW-1185">Reference proteome</keyword>
<feature type="domain" description="RRM" evidence="8">
    <location>
        <begin position="33"/>
        <end position="109"/>
    </location>
</feature>
<dbReference type="CDD" id="cd22400">
    <property type="entry name" value="KH-I_IGF2BP_rpt1"/>
    <property type="match status" value="1"/>
</dbReference>
<dbReference type="GO" id="GO:0005829">
    <property type="term" value="C:cytosol"/>
    <property type="evidence" value="ECO:0000318"/>
    <property type="project" value="GO_Central"/>
</dbReference>
<evidence type="ECO:0000256" key="4">
    <source>
        <dbReference type="ARBA" id="ARBA00022816"/>
    </source>
</evidence>
<dbReference type="GO" id="GO:0005737">
    <property type="term" value="C:cytoplasm"/>
    <property type="evidence" value="ECO:0000318"/>
    <property type="project" value="GO_Central"/>
</dbReference>
<feature type="compositionally biased region" description="Low complexity" evidence="7">
    <location>
        <begin position="319"/>
        <end position="338"/>
    </location>
</feature>
<dbReference type="AlphaFoldDB" id="B3RQW5"/>
<evidence type="ECO:0000256" key="6">
    <source>
        <dbReference type="PROSITE-ProRule" id="PRU00176"/>
    </source>
</evidence>
<dbReference type="OrthoDB" id="752362at2759"/>
<dbReference type="GO" id="GO:0051028">
    <property type="term" value="P:mRNA transport"/>
    <property type="evidence" value="ECO:0007669"/>
    <property type="project" value="UniProtKB-KW"/>
</dbReference>
<dbReference type="PhylomeDB" id="B3RQW5"/>
<evidence type="ECO:0000256" key="3">
    <source>
        <dbReference type="ARBA" id="ARBA00022737"/>
    </source>
</evidence>
<dbReference type="SMART" id="SM00360">
    <property type="entry name" value="RRM"/>
    <property type="match status" value="1"/>
</dbReference>
<dbReference type="InterPro" id="IPR035979">
    <property type="entry name" value="RBD_domain_sf"/>
</dbReference>
<reference evidence="9 10" key="1">
    <citation type="journal article" date="2008" name="Nature">
        <title>The Trichoplax genome and the nature of placozoans.</title>
        <authorList>
            <person name="Srivastava M."/>
            <person name="Begovic E."/>
            <person name="Chapman J."/>
            <person name="Putnam N.H."/>
            <person name="Hellsten U."/>
            <person name="Kawashima T."/>
            <person name="Kuo A."/>
            <person name="Mitros T."/>
            <person name="Salamov A."/>
            <person name="Carpenter M.L."/>
            <person name="Signorovitch A.Y."/>
            <person name="Moreno M.A."/>
            <person name="Kamm K."/>
            <person name="Grimwood J."/>
            <person name="Schmutz J."/>
            <person name="Shapiro H."/>
            <person name="Grigoriev I.V."/>
            <person name="Buss L.W."/>
            <person name="Schierwater B."/>
            <person name="Dellaporta S.L."/>
            <person name="Rokhsar D.S."/>
        </authorList>
    </citation>
    <scope>NUCLEOTIDE SEQUENCE [LARGE SCALE GENOMIC DNA]</scope>
    <source>
        <strain evidence="9 10">Grell-BS-1999</strain>
    </source>
</reference>
<dbReference type="HOGENOM" id="CLU_020744_1_0_1"/>
<protein>
    <recommendedName>
        <fullName evidence="8">RRM domain-containing protein</fullName>
    </recommendedName>
</protein>
<evidence type="ECO:0000256" key="1">
    <source>
        <dbReference type="ARBA" id="ARBA00009094"/>
    </source>
</evidence>
<dbReference type="CDD" id="cd22402">
    <property type="entry name" value="KH-I_IGF2BP_rpt3"/>
    <property type="match status" value="1"/>
</dbReference>
<dbReference type="InterPro" id="IPR012677">
    <property type="entry name" value="Nucleotide-bd_a/b_plait_sf"/>
</dbReference>
<keyword evidence="3" id="KW-0677">Repeat</keyword>
<dbReference type="GO" id="GO:0003730">
    <property type="term" value="F:mRNA 3'-UTR binding"/>
    <property type="evidence" value="ECO:0000318"/>
    <property type="project" value="GO_Central"/>
</dbReference>
<dbReference type="SMART" id="SM00322">
    <property type="entry name" value="KH"/>
    <property type="match status" value="4"/>
</dbReference>
<comment type="similarity">
    <text evidence="1">Belongs to the RRM IMP/VICKZ family.</text>
</comment>